<dbReference type="OMA" id="YMELFVR"/>
<dbReference type="STRING" id="284811.Q75CS7"/>
<dbReference type="GO" id="GO:0071821">
    <property type="term" value="C:FANCM-MHF complex"/>
    <property type="evidence" value="ECO:0000318"/>
    <property type="project" value="GO_Central"/>
</dbReference>
<keyword evidence="3" id="KW-0227">DNA damage</keyword>
<dbReference type="eggNOG" id="ENOG502S826">
    <property type="taxonomic scope" value="Eukaryota"/>
</dbReference>
<dbReference type="OrthoDB" id="2500381at2759"/>
<dbReference type="Proteomes" id="UP000000591">
    <property type="component" value="Chromosome III"/>
</dbReference>
<comment type="subcellular location">
    <subcellularLocation>
        <location evidence="1">Nucleus</location>
    </subcellularLocation>
</comment>
<dbReference type="GO" id="GO:0046982">
    <property type="term" value="F:protein heterodimerization activity"/>
    <property type="evidence" value="ECO:0007669"/>
    <property type="project" value="InterPro"/>
</dbReference>
<dbReference type="FunFam" id="1.10.20.10:FF:000139">
    <property type="entry name" value="AaceriACL158Wp"/>
    <property type="match status" value="1"/>
</dbReference>
<dbReference type="InParanoid" id="Q75CS7"/>
<comment type="similarity">
    <text evidence="2">Belongs to the CENP-X/MHF2 family.</text>
</comment>
<dbReference type="GO" id="GO:0006281">
    <property type="term" value="P:DNA repair"/>
    <property type="evidence" value="ECO:0007669"/>
    <property type="project" value="UniProtKB-KW"/>
</dbReference>
<sequence>MSEKIELSQEPAIPTDTIARLFHTCSFTQDSTKITEDAVTLVERYMKLFIREAVLRSLENKEKVKQETRADSFAEGPVLQHTDLEEISGVLILDF</sequence>
<keyword evidence="8" id="KW-1185">Reference proteome</keyword>
<dbReference type="GO" id="GO:0000712">
    <property type="term" value="P:resolution of meiotic recombination intermediates"/>
    <property type="evidence" value="ECO:0000318"/>
    <property type="project" value="GO_Central"/>
</dbReference>
<dbReference type="FunCoup" id="Q75CS7">
    <property type="interactions" value="18"/>
</dbReference>
<keyword evidence="6" id="KW-0539">Nucleus</keyword>
<dbReference type="Gene3D" id="1.10.20.10">
    <property type="entry name" value="Histone, subunit A"/>
    <property type="match status" value="1"/>
</dbReference>
<reference evidence="8" key="2">
    <citation type="journal article" date="2013" name="G3 (Bethesda)">
        <title>Genomes of Ashbya fungi isolated from insects reveal four mating-type loci, numerous translocations, lack of transposons, and distinct gene duplications.</title>
        <authorList>
            <person name="Dietrich F.S."/>
            <person name="Voegeli S."/>
            <person name="Kuo S."/>
            <person name="Philippsen P."/>
        </authorList>
    </citation>
    <scope>GENOME REANNOTATION</scope>
    <source>
        <strain evidence="8">ATCC 10895 / CBS 109.51 / FGSC 9923 / NRRL Y-1056</strain>
    </source>
</reference>
<organism evidence="7 8">
    <name type="scientific">Eremothecium gossypii (strain ATCC 10895 / CBS 109.51 / FGSC 9923 / NRRL Y-1056)</name>
    <name type="common">Yeast</name>
    <name type="synonym">Ashbya gossypii</name>
    <dbReference type="NCBI Taxonomy" id="284811"/>
    <lineage>
        <taxon>Eukaryota</taxon>
        <taxon>Fungi</taxon>
        <taxon>Dikarya</taxon>
        <taxon>Ascomycota</taxon>
        <taxon>Saccharomycotina</taxon>
        <taxon>Saccharomycetes</taxon>
        <taxon>Saccharomycetales</taxon>
        <taxon>Saccharomycetaceae</taxon>
        <taxon>Eremothecium</taxon>
    </lineage>
</organism>
<dbReference type="HOGENOM" id="CLU_113787_0_0_1"/>
<proteinExistence type="inferred from homology"/>
<dbReference type="GO" id="GO:0003677">
    <property type="term" value="F:DNA binding"/>
    <property type="evidence" value="ECO:0007669"/>
    <property type="project" value="UniProtKB-KW"/>
</dbReference>
<keyword evidence="5" id="KW-0234">DNA repair</keyword>
<evidence type="ECO:0000256" key="4">
    <source>
        <dbReference type="ARBA" id="ARBA00023125"/>
    </source>
</evidence>
<dbReference type="GO" id="GO:0031297">
    <property type="term" value="P:replication fork processing"/>
    <property type="evidence" value="ECO:0000318"/>
    <property type="project" value="GO_Central"/>
</dbReference>
<evidence type="ECO:0000313" key="8">
    <source>
        <dbReference type="Proteomes" id="UP000000591"/>
    </source>
</evidence>
<keyword evidence="4" id="KW-0238">DNA-binding</keyword>
<evidence type="ECO:0000256" key="2">
    <source>
        <dbReference type="ARBA" id="ARBA00009359"/>
    </source>
</evidence>
<accession>Q75CS7</accession>
<dbReference type="InterPro" id="IPR018552">
    <property type="entry name" value="CENP-X"/>
</dbReference>
<dbReference type="Pfam" id="PF09415">
    <property type="entry name" value="CENP-X"/>
    <property type="match status" value="1"/>
</dbReference>
<dbReference type="RefSeq" id="NP_983246.1">
    <property type="nucleotide sequence ID" value="NM_208599.2"/>
</dbReference>
<evidence type="ECO:0000256" key="6">
    <source>
        <dbReference type="ARBA" id="ARBA00023242"/>
    </source>
</evidence>
<dbReference type="GO" id="GO:0051382">
    <property type="term" value="P:kinetochore assembly"/>
    <property type="evidence" value="ECO:0007669"/>
    <property type="project" value="InterPro"/>
</dbReference>
<evidence type="ECO:0000256" key="1">
    <source>
        <dbReference type="ARBA" id="ARBA00004123"/>
    </source>
</evidence>
<dbReference type="EMBL" id="AE016816">
    <property type="protein sequence ID" value="AAS51070.1"/>
    <property type="molecule type" value="Genomic_DNA"/>
</dbReference>
<dbReference type="GeneID" id="4619366"/>
<evidence type="ECO:0000256" key="5">
    <source>
        <dbReference type="ARBA" id="ARBA00023204"/>
    </source>
</evidence>
<dbReference type="AlphaFoldDB" id="Q75CS7"/>
<evidence type="ECO:0000313" key="7">
    <source>
        <dbReference type="EMBL" id="AAS51070.1"/>
    </source>
</evidence>
<dbReference type="CDD" id="cd22921">
    <property type="entry name" value="HFD_CENP-X"/>
    <property type="match status" value="1"/>
</dbReference>
<name>Q75CS7_EREGS</name>
<evidence type="ECO:0000256" key="3">
    <source>
        <dbReference type="ARBA" id="ARBA00022763"/>
    </source>
</evidence>
<dbReference type="KEGG" id="ago:AGOS_ACL158W"/>
<dbReference type="InterPro" id="IPR009072">
    <property type="entry name" value="Histone-fold"/>
</dbReference>
<gene>
    <name evidence="7" type="ORF">AGOS_ACL158W</name>
</gene>
<dbReference type="PANTHER" id="PTHR28680">
    <property type="entry name" value="CENTROMERE PROTEIN X"/>
    <property type="match status" value="1"/>
</dbReference>
<dbReference type="PANTHER" id="PTHR28680:SF1">
    <property type="entry name" value="CENTROMERE PROTEIN X"/>
    <property type="match status" value="1"/>
</dbReference>
<protein>
    <submittedName>
        <fullName evidence="7">ACL158Wp</fullName>
    </submittedName>
</protein>
<reference evidence="7 8" key="1">
    <citation type="journal article" date="2004" name="Science">
        <title>The Ashbya gossypii genome as a tool for mapping the ancient Saccharomyces cerevisiae genome.</title>
        <authorList>
            <person name="Dietrich F.S."/>
            <person name="Voegeli S."/>
            <person name="Brachat S."/>
            <person name="Lerch A."/>
            <person name="Gates K."/>
            <person name="Steiner S."/>
            <person name="Mohr C."/>
            <person name="Pohlmann R."/>
            <person name="Luedi P."/>
            <person name="Choi S."/>
            <person name="Wing R.A."/>
            <person name="Flavier A."/>
            <person name="Gaffney T.D."/>
            <person name="Philippsen P."/>
        </authorList>
    </citation>
    <scope>NUCLEOTIDE SEQUENCE [LARGE SCALE GENOMIC DNA]</scope>
    <source>
        <strain evidence="8">ATCC 10895 / CBS 109.51 / FGSC 9923 / NRRL Y-1056</strain>
    </source>
</reference>